<dbReference type="PANTHER" id="PTHR12526:SF572">
    <property type="entry name" value="BLL5144 PROTEIN"/>
    <property type="match status" value="1"/>
</dbReference>
<gene>
    <name evidence="3" type="primary">cotSA_1</name>
    <name evidence="3" type="ORF">SPMU_15500</name>
</gene>
<dbReference type="Pfam" id="PF00534">
    <property type="entry name" value="Glycos_transf_1"/>
    <property type="match status" value="1"/>
</dbReference>
<comment type="caution">
    <text evidence="3">The sequence shown here is derived from an EMBL/GenBank/DDBJ whole genome shotgun (WGS) entry which is preliminary data.</text>
</comment>
<name>A0A245ZLH6_9SPHN</name>
<dbReference type="InterPro" id="IPR008928">
    <property type="entry name" value="6-hairpin_glycosidase_sf"/>
</dbReference>
<protein>
    <submittedName>
        <fullName evidence="3">Spore coat protein SA</fullName>
        <ecNumber evidence="3">2.4.-.-</ecNumber>
    </submittedName>
</protein>
<feature type="domain" description="Glycosyltransferase subfamily 4-like N-terminal" evidence="2">
    <location>
        <begin position="102"/>
        <end position="178"/>
    </location>
</feature>
<dbReference type="EMBL" id="NBBJ01000002">
    <property type="protein sequence ID" value="OWK30563.1"/>
    <property type="molecule type" value="Genomic_DNA"/>
</dbReference>
<dbReference type="InterPro" id="IPR028098">
    <property type="entry name" value="Glyco_trans_4-like_N"/>
</dbReference>
<accession>A0A245ZLH6</accession>
<dbReference type="CDD" id="cd03822">
    <property type="entry name" value="GT4_mannosyltransferase-like"/>
    <property type="match status" value="1"/>
</dbReference>
<dbReference type="RefSeq" id="WP_088333296.1">
    <property type="nucleotide sequence ID" value="NZ_NBBJ01000002.1"/>
</dbReference>
<keyword evidence="4" id="KW-1185">Reference proteome</keyword>
<evidence type="ECO:0000313" key="4">
    <source>
        <dbReference type="Proteomes" id="UP000197783"/>
    </source>
</evidence>
<sequence>MNQAVANDSVKHIALIGNFLPRKCGLATFTTDTYNALKTRYPDLAVDVYAMDDHPGRYDYPEAVTGTIPQDDRAAYVATARTIEASGAQAIWLQHEYGIFGGAAGEHILALLDRTNLPLIVTLHTVLEKPSAQERAVMEGLLRRAAKIIVMAERGREILTRVHGVNPRQIVTIPHGVPDRLFADPDVLKPRFGWSGRKVILTFGLLAPGKGIGTVIEAMPDVVEQHPDAMYIVLGATHPNLVAHEGERYRDGLKALAGTLGVENNVAFVDSFVEQDELIDYLQAADIYVTPYLNPAQITSGTLSYAVGVGKAVISTPYVHATEILADGHGVLVDFRDAAAFAREINNLLGSERNRSRLSARAYERGRTMTWPRVAERAMNEIATMIDGRPQRIASSGPIKPHAPDLSAVERMSDSTGMLQHSIYSVPDRRHGYCIDDNARALILMSAMDDLDETVRDKWTTVYASFVQYAWNPEQRRFRNFMNFDRTWCEDAGSEDSNGRALWALGVTARDARSRKHRDWATMMFDMTASLAFELGSPRAQSFAMLGAAAMLEASPGHQLAHSILTRFPEEHMALLDEARRPNWVWFEIVLAYDNARLPEALIRAGQAIGRRDVVDVGLETLAWIIEQQKSPEGRFRAVGTESFGRPYADPLPFDQQPLEAQATVEACCAAYAATRDERWRVEAERAYGWYYGQNDLDLPLATVQDGGCFDGLMPTGLNRNQGAESILALQLSNCAISRLSKGAQGVAGTGRAVA</sequence>
<dbReference type="SUPFAM" id="SSF53756">
    <property type="entry name" value="UDP-Glycosyltransferase/glycogen phosphorylase"/>
    <property type="match status" value="1"/>
</dbReference>
<reference evidence="3 4" key="1">
    <citation type="submission" date="2017-03" db="EMBL/GenBank/DDBJ databases">
        <title>Genome sequence of Sphingomonas mucosissima DSM 17494.</title>
        <authorList>
            <person name="Poehlein A."/>
            <person name="Wuebbeler J.H."/>
            <person name="Steinbuechel A."/>
            <person name="Daniel R."/>
        </authorList>
    </citation>
    <scope>NUCLEOTIDE SEQUENCE [LARGE SCALE GENOMIC DNA]</scope>
    <source>
        <strain evidence="3 4">DSM 17494</strain>
    </source>
</reference>
<dbReference type="AlphaFoldDB" id="A0A245ZLH6"/>
<evidence type="ECO:0000313" key="3">
    <source>
        <dbReference type="EMBL" id="OWK30563.1"/>
    </source>
</evidence>
<dbReference type="Pfam" id="PF13439">
    <property type="entry name" value="Glyco_transf_4"/>
    <property type="match status" value="1"/>
</dbReference>
<evidence type="ECO:0000259" key="2">
    <source>
        <dbReference type="Pfam" id="PF13439"/>
    </source>
</evidence>
<proteinExistence type="predicted"/>
<dbReference type="GO" id="GO:0016757">
    <property type="term" value="F:glycosyltransferase activity"/>
    <property type="evidence" value="ECO:0007669"/>
    <property type="project" value="UniProtKB-KW"/>
</dbReference>
<keyword evidence="3" id="KW-0167">Capsid protein</keyword>
<dbReference type="Proteomes" id="UP000197783">
    <property type="component" value="Unassembled WGS sequence"/>
</dbReference>
<organism evidence="3 4">
    <name type="scientific">Sphingomonas mucosissima</name>
    <dbReference type="NCBI Taxonomy" id="370959"/>
    <lineage>
        <taxon>Bacteria</taxon>
        <taxon>Pseudomonadati</taxon>
        <taxon>Pseudomonadota</taxon>
        <taxon>Alphaproteobacteria</taxon>
        <taxon>Sphingomonadales</taxon>
        <taxon>Sphingomonadaceae</taxon>
        <taxon>Sphingomonas</taxon>
    </lineage>
</organism>
<keyword evidence="3" id="KW-0328">Glycosyltransferase</keyword>
<dbReference type="Gene3D" id="3.40.50.2000">
    <property type="entry name" value="Glycogen Phosphorylase B"/>
    <property type="match status" value="2"/>
</dbReference>
<keyword evidence="3" id="KW-0808">Transferase</keyword>
<dbReference type="SUPFAM" id="SSF48208">
    <property type="entry name" value="Six-hairpin glycosidases"/>
    <property type="match status" value="1"/>
</dbReference>
<evidence type="ECO:0000259" key="1">
    <source>
        <dbReference type="Pfam" id="PF00534"/>
    </source>
</evidence>
<dbReference type="EC" id="2.4.-.-" evidence="3"/>
<keyword evidence="3" id="KW-0946">Virion</keyword>
<dbReference type="PANTHER" id="PTHR12526">
    <property type="entry name" value="GLYCOSYLTRANSFERASE"/>
    <property type="match status" value="1"/>
</dbReference>
<dbReference type="OrthoDB" id="9765330at2"/>
<dbReference type="GO" id="GO:0005975">
    <property type="term" value="P:carbohydrate metabolic process"/>
    <property type="evidence" value="ECO:0007669"/>
    <property type="project" value="InterPro"/>
</dbReference>
<dbReference type="InterPro" id="IPR001296">
    <property type="entry name" value="Glyco_trans_1"/>
</dbReference>
<feature type="domain" description="Glycosyl transferase family 1" evidence="1">
    <location>
        <begin position="195"/>
        <end position="365"/>
    </location>
</feature>